<proteinExistence type="predicted"/>
<evidence type="ECO:0000256" key="5">
    <source>
        <dbReference type="ARBA" id="ARBA00022801"/>
    </source>
</evidence>
<feature type="compositionally biased region" description="Basic and acidic residues" evidence="7">
    <location>
        <begin position="1245"/>
        <end position="1257"/>
    </location>
</feature>
<feature type="region of interest" description="Disordered" evidence="7">
    <location>
        <begin position="1843"/>
        <end position="1937"/>
    </location>
</feature>
<protein>
    <submittedName>
        <fullName evidence="10">Uncharacterized protein</fullName>
    </submittedName>
</protein>
<keyword evidence="3" id="KW-0540">Nuclease</keyword>
<feature type="domain" description="Integrase catalytic" evidence="9">
    <location>
        <begin position="838"/>
        <end position="1000"/>
    </location>
</feature>
<dbReference type="Pfam" id="PF00078">
    <property type="entry name" value="RVT_1"/>
    <property type="match status" value="1"/>
</dbReference>
<feature type="compositionally biased region" description="Low complexity" evidence="7">
    <location>
        <begin position="240"/>
        <end position="257"/>
    </location>
</feature>
<dbReference type="Gene3D" id="3.30.70.270">
    <property type="match status" value="2"/>
</dbReference>
<dbReference type="GO" id="GO:0004519">
    <property type="term" value="F:endonuclease activity"/>
    <property type="evidence" value="ECO:0007669"/>
    <property type="project" value="UniProtKB-KW"/>
</dbReference>
<evidence type="ECO:0000256" key="6">
    <source>
        <dbReference type="ARBA" id="ARBA00022918"/>
    </source>
</evidence>
<dbReference type="PROSITE" id="PS50994">
    <property type="entry name" value="INTEGRASE"/>
    <property type="match status" value="1"/>
</dbReference>
<evidence type="ECO:0000256" key="1">
    <source>
        <dbReference type="ARBA" id="ARBA00022679"/>
    </source>
</evidence>
<feature type="compositionally biased region" description="Low complexity" evidence="7">
    <location>
        <begin position="1879"/>
        <end position="1888"/>
    </location>
</feature>
<dbReference type="InterPro" id="IPR041373">
    <property type="entry name" value="RT_RNaseH"/>
</dbReference>
<dbReference type="Pfam" id="PF17917">
    <property type="entry name" value="RT_RNaseH"/>
    <property type="match status" value="1"/>
</dbReference>
<dbReference type="GO" id="GO:0003676">
    <property type="term" value="F:nucleic acid binding"/>
    <property type="evidence" value="ECO:0007669"/>
    <property type="project" value="InterPro"/>
</dbReference>
<evidence type="ECO:0000313" key="10">
    <source>
        <dbReference type="EMBL" id="KAH0811216.1"/>
    </source>
</evidence>
<feature type="compositionally biased region" description="Basic residues" evidence="7">
    <location>
        <begin position="218"/>
        <end position="228"/>
    </location>
</feature>
<feature type="domain" description="Reverse transcriptase" evidence="8">
    <location>
        <begin position="1476"/>
        <end position="1752"/>
    </location>
</feature>
<dbReference type="PANTHER" id="PTHR37984:SF5">
    <property type="entry name" value="PROTEIN NYNRIN-LIKE"/>
    <property type="match status" value="1"/>
</dbReference>
<dbReference type="Proteomes" id="UP000719412">
    <property type="component" value="Unassembled WGS sequence"/>
</dbReference>
<dbReference type="InterPro" id="IPR043128">
    <property type="entry name" value="Rev_trsase/Diguanyl_cyclase"/>
</dbReference>
<gene>
    <name evidence="10" type="ORF">GEV33_011576</name>
</gene>
<dbReference type="EMBL" id="JABDTM020026965">
    <property type="protein sequence ID" value="KAH0811216.1"/>
    <property type="molecule type" value="Genomic_DNA"/>
</dbReference>
<keyword evidence="5" id="KW-0378">Hydrolase</keyword>
<evidence type="ECO:0000259" key="8">
    <source>
        <dbReference type="PROSITE" id="PS50878"/>
    </source>
</evidence>
<reference evidence="10" key="1">
    <citation type="journal article" date="2020" name="J Insects Food Feed">
        <title>The yellow mealworm (Tenebrio molitor) genome: a resource for the emerging insects as food and feed industry.</title>
        <authorList>
            <person name="Eriksson T."/>
            <person name="Andere A."/>
            <person name="Kelstrup H."/>
            <person name="Emery V."/>
            <person name="Picard C."/>
        </authorList>
    </citation>
    <scope>NUCLEOTIDE SEQUENCE</scope>
    <source>
        <strain evidence="10">Stoneville</strain>
        <tissue evidence="10">Whole head</tissue>
    </source>
</reference>
<dbReference type="InterPro" id="IPR012337">
    <property type="entry name" value="RNaseH-like_sf"/>
</dbReference>
<evidence type="ECO:0000313" key="11">
    <source>
        <dbReference type="Proteomes" id="UP000719412"/>
    </source>
</evidence>
<evidence type="ECO:0000256" key="2">
    <source>
        <dbReference type="ARBA" id="ARBA00022695"/>
    </source>
</evidence>
<feature type="region of interest" description="Disordered" evidence="7">
    <location>
        <begin position="200"/>
        <end position="257"/>
    </location>
</feature>
<dbReference type="Gene3D" id="3.30.420.10">
    <property type="entry name" value="Ribonuclease H-like superfamily/Ribonuclease H"/>
    <property type="match status" value="1"/>
</dbReference>
<feature type="compositionally biased region" description="Basic and acidic residues" evidence="7">
    <location>
        <begin position="1293"/>
        <end position="1302"/>
    </location>
</feature>
<dbReference type="Gene3D" id="3.10.10.10">
    <property type="entry name" value="HIV Type 1 Reverse Transcriptase, subunit A, domain 1"/>
    <property type="match status" value="1"/>
</dbReference>
<keyword evidence="11" id="KW-1185">Reference proteome</keyword>
<name>A0A8J6HBD1_TENMO</name>
<dbReference type="GO" id="GO:0016787">
    <property type="term" value="F:hydrolase activity"/>
    <property type="evidence" value="ECO:0007669"/>
    <property type="project" value="UniProtKB-KW"/>
</dbReference>
<dbReference type="PANTHER" id="PTHR37984">
    <property type="entry name" value="PROTEIN CBG26694"/>
    <property type="match status" value="1"/>
</dbReference>
<evidence type="ECO:0000259" key="9">
    <source>
        <dbReference type="PROSITE" id="PS50994"/>
    </source>
</evidence>
<feature type="region of interest" description="Disordered" evidence="7">
    <location>
        <begin position="820"/>
        <end position="840"/>
    </location>
</feature>
<sequence length="1937" mass="220798">MASSVNLILMRPIKKKPYCTKDNDAAIFLNHVVANAAPESHLSGATAQLKNEAGLWWQAQRQLLPSYDDFKIAFLHRYDGEDRRNQLLASFYGQQQRNDEKAEDFLRKKRLLPRRLAPEMEEKALVRLCSGMLQPELVVSIGIVHPTTMDYFIYGVCRVEDQLGKCRKTSQNNTKRFLPKCCFCPETHYHADCPVLKQRNTQQQGNSNGTAHQPHSQVSRRRRPRYRRRPLDVPSGRGTSNAAPSGAQPPAAPAANTSAADIHNLHFLPRLRLHIGKAIPPLDRNYPAGKPHHRHTNAPVPSWRMVREYHLFGGRRTPSAATISCEIIKQSWTLLAFKLKSLNNNASALKEARESPLGQVMRYILALTDTTRRCLYLGNGEKRANIHYLAGPDPLFPRAHVPPQALRPDQMNFPHFQRAASPSTTPMVRHTIRLKDDSTFRIRPYRYSDEKKTTIYQQIEKMLADRIIEPSTSEFVVVKKKDGQPRFCVDYRRLNSQTVDEAGCHASRKHSETSAKRRYSPPLTSAPGTGRCQWRRQARSDAIWVEGGTSHLPATDDLRLVFERLAMHGLRCAPQKCHLGKSELEYLGHVVGPYGNRPQECHLHQIATAEPPTDHKRLRSFLGTCNWLREYVSRFAEIAQPLKDLLVLVSTLRSSNEQECLALVWGIRKYRTYLEERRFLVRTDNKALTWLQSAKDGKAKNSEAQEPNGPLDADTERLLPPERRADSLRPTACLADIAHDGRPAPFTEAQQREPHTQELISLRRKLDHDPLVGDWHYGFKENYNVVNGELRFGYTAKLYVPDVVRQRVILEHNDVPLAGHPTYRSYKRRPNQPNAPLRPRQPQRVFETIACDIMGPYPETPRGSRLIFVVADLFTRWIEAYPLPRTNATTLVSLLEDDVFVRFGYPQTIITDNGKQFNCRRWVRACQRWRVRRWTTATCIGKQNPTERRNQELKKALRLHLHDQPDHEWDCSIPNVLFANRRRCNAATGASPSKILNGQDLPYPGSCDAPATIAPLVSKQQIRADARSHLARYVEEHRPVPDVKKPPQYQSGSMVLIQSRSQSGVPFQPKWTGPHRVLRRLGEADMYLVNLDAMYILQRDKSPDAISPTHDVKHINYDDPKWEIVKSWRPNAVNRNNQDTKNEKPAVLYGTGKSAPKSSTILGALRRKWLYVGGIIDKGVSENDVKDYLQNIACHDDIIIKKLTTKGHNSAFSIGVPPKYSTIFGQIQYIPSFSSFFKQDKPDTLTREVSGKPENTRNHKYTRSVLRNEDADEDNTHTLVERDKSPDAISPTHDVKHINHDDPKCETIKSRRRNAVNRNKQDTKNEKPTVLYGALRRKWLYVGRIIGNEVAENDVKDYLQNIDCHDEIIIKKLTTKGHNSAFSIGVPPKIFNDVFNPDIWPDSQPLVPRRSVIRLSRAPHGLTPTSHPHNITTDEVKTIISLLKNTKAPGPDQIRPILLKNLPDSAFQALTDIFNNCMNNLYFPTAWKTAHTVMIPKPGKCPNDPKSYRPISLLSITGKIFERILTNRLQFTLECNNLLPPEQFGFRAQRSTHNPLAELQTDITRHANLGECTVGVFLDIERAFDKVWHDGLVQKLLNLRLNLKFTKLISSFLTNRSCRIKVNRTLSNTVHLKAGVPQGSVLSPLLYIVYCRDFPISDIQRTKTRMFADDTAIWCSQRSSEKATSIVQKELHRIEKWTNHWRVKINPTKSQSILFTFPKAQKQRTLFTQSRLIINRDVIPKNNTVQYLGITVSSTCTLHADLKATLKKKSETEQTYCIKSEADFAAAPPKYSSILTTHSFVRLHRQHPSNTLYEVTKTTPISERLMLHQARYVERTINGNNTIAKQTLHTSHKLPTKNGLLNRVPKKPKLPKDEPPISLPSSPLTSVSGHQAPPGPRGHQPGTQPTPEPTKAQDQDKDQDPDQDQDQDPDQDQEQKT</sequence>
<reference evidence="10" key="2">
    <citation type="submission" date="2021-08" db="EMBL/GenBank/DDBJ databases">
        <authorList>
            <person name="Eriksson T."/>
        </authorList>
    </citation>
    <scope>NUCLEOTIDE SEQUENCE</scope>
    <source>
        <strain evidence="10">Stoneville</strain>
        <tissue evidence="10">Whole head</tissue>
    </source>
</reference>
<dbReference type="PROSITE" id="PS50878">
    <property type="entry name" value="RT_POL"/>
    <property type="match status" value="1"/>
</dbReference>
<dbReference type="InterPro" id="IPR000477">
    <property type="entry name" value="RT_dom"/>
</dbReference>
<accession>A0A8J6HBD1</accession>
<feature type="region of interest" description="Disordered" evidence="7">
    <location>
        <begin position="505"/>
        <end position="531"/>
    </location>
</feature>
<organism evidence="10 11">
    <name type="scientific">Tenebrio molitor</name>
    <name type="common">Yellow mealworm beetle</name>
    <dbReference type="NCBI Taxonomy" id="7067"/>
    <lineage>
        <taxon>Eukaryota</taxon>
        <taxon>Metazoa</taxon>
        <taxon>Ecdysozoa</taxon>
        <taxon>Arthropoda</taxon>
        <taxon>Hexapoda</taxon>
        <taxon>Insecta</taxon>
        <taxon>Pterygota</taxon>
        <taxon>Neoptera</taxon>
        <taxon>Endopterygota</taxon>
        <taxon>Coleoptera</taxon>
        <taxon>Polyphaga</taxon>
        <taxon>Cucujiformia</taxon>
        <taxon>Tenebrionidae</taxon>
        <taxon>Tenebrio</taxon>
    </lineage>
</organism>
<feature type="region of interest" description="Disordered" evidence="7">
    <location>
        <begin position="1245"/>
        <end position="1302"/>
    </location>
</feature>
<feature type="compositionally biased region" description="Basic and acidic residues" evidence="7">
    <location>
        <begin position="1911"/>
        <end position="1920"/>
    </location>
</feature>
<dbReference type="GO" id="GO:0003964">
    <property type="term" value="F:RNA-directed DNA polymerase activity"/>
    <property type="evidence" value="ECO:0007669"/>
    <property type="project" value="UniProtKB-KW"/>
</dbReference>
<dbReference type="CDD" id="cd01650">
    <property type="entry name" value="RT_nLTR_like"/>
    <property type="match status" value="1"/>
</dbReference>
<feature type="compositionally biased region" description="Polar residues" evidence="7">
    <location>
        <begin position="200"/>
        <end position="217"/>
    </location>
</feature>
<keyword evidence="6" id="KW-0695">RNA-directed DNA polymerase</keyword>
<dbReference type="GO" id="GO:0042575">
    <property type="term" value="C:DNA polymerase complex"/>
    <property type="evidence" value="ECO:0007669"/>
    <property type="project" value="UniProtKB-ARBA"/>
</dbReference>
<keyword evidence="1" id="KW-0808">Transferase</keyword>
<keyword evidence="4" id="KW-0255">Endonuclease</keyword>
<feature type="compositionally biased region" description="Acidic residues" evidence="7">
    <location>
        <begin position="1921"/>
        <end position="1937"/>
    </location>
</feature>
<feature type="compositionally biased region" description="Basic and acidic residues" evidence="7">
    <location>
        <begin position="1266"/>
        <end position="1286"/>
    </location>
</feature>
<dbReference type="Pfam" id="PF00665">
    <property type="entry name" value="rve"/>
    <property type="match status" value="1"/>
</dbReference>
<dbReference type="InterPro" id="IPR043502">
    <property type="entry name" value="DNA/RNA_pol_sf"/>
</dbReference>
<dbReference type="GO" id="GO:0015074">
    <property type="term" value="P:DNA integration"/>
    <property type="evidence" value="ECO:0007669"/>
    <property type="project" value="InterPro"/>
</dbReference>
<dbReference type="SUPFAM" id="SSF53098">
    <property type="entry name" value="Ribonuclease H-like"/>
    <property type="match status" value="1"/>
</dbReference>
<dbReference type="InterPro" id="IPR036397">
    <property type="entry name" value="RNaseH_sf"/>
</dbReference>
<keyword evidence="2" id="KW-0548">Nucleotidyltransferase</keyword>
<feature type="region of interest" description="Disordered" evidence="7">
    <location>
        <begin position="695"/>
        <end position="717"/>
    </location>
</feature>
<comment type="caution">
    <text evidence="10">The sequence shown here is derived from an EMBL/GenBank/DDBJ whole genome shotgun (WGS) entry which is preliminary data.</text>
</comment>
<evidence type="ECO:0000256" key="7">
    <source>
        <dbReference type="SAM" id="MobiDB-lite"/>
    </source>
</evidence>
<dbReference type="SUPFAM" id="SSF56672">
    <property type="entry name" value="DNA/RNA polymerases"/>
    <property type="match status" value="2"/>
</dbReference>
<evidence type="ECO:0000256" key="3">
    <source>
        <dbReference type="ARBA" id="ARBA00022722"/>
    </source>
</evidence>
<dbReference type="InterPro" id="IPR001584">
    <property type="entry name" value="Integrase_cat-core"/>
</dbReference>
<dbReference type="InterPro" id="IPR050951">
    <property type="entry name" value="Retrovirus_Pol_polyprotein"/>
</dbReference>
<evidence type="ECO:0000256" key="4">
    <source>
        <dbReference type="ARBA" id="ARBA00022759"/>
    </source>
</evidence>